<sequence length="72" mass="7390">MRNVKATMEAVTAEPAPPPPPPPPPAPGAEQYVALDFANSALALSGGKFIDLLGTPAAANRWLTERDLAPAA</sequence>
<dbReference type="SUPFAM" id="SSF160904">
    <property type="entry name" value="Jann2411-like"/>
    <property type="match status" value="1"/>
</dbReference>
<proteinExistence type="predicted"/>
<accession>A0ABP6M800</accession>
<keyword evidence="3" id="KW-1185">Reference proteome</keyword>
<dbReference type="InterPro" id="IPR023286">
    <property type="entry name" value="ABATE_dom_sf"/>
</dbReference>
<protein>
    <submittedName>
        <fullName evidence="2">Uncharacterized protein</fullName>
    </submittedName>
</protein>
<feature type="region of interest" description="Disordered" evidence="1">
    <location>
        <begin position="1"/>
        <end position="29"/>
    </location>
</feature>
<evidence type="ECO:0000313" key="2">
    <source>
        <dbReference type="EMBL" id="GAA3082056.1"/>
    </source>
</evidence>
<dbReference type="Proteomes" id="UP001501637">
    <property type="component" value="Unassembled WGS sequence"/>
</dbReference>
<name>A0ABP6M800_9ACTN</name>
<dbReference type="EMBL" id="BAAAUG010000009">
    <property type="protein sequence ID" value="GAA3082056.1"/>
    <property type="molecule type" value="Genomic_DNA"/>
</dbReference>
<evidence type="ECO:0000256" key="1">
    <source>
        <dbReference type="SAM" id="MobiDB-lite"/>
    </source>
</evidence>
<feature type="compositionally biased region" description="Pro residues" evidence="1">
    <location>
        <begin position="15"/>
        <end position="27"/>
    </location>
</feature>
<gene>
    <name evidence="2" type="ORF">GCM10010449_02540</name>
</gene>
<organism evidence="2 3">
    <name type="scientific">Streptomyces rectiviolaceus</name>
    <dbReference type="NCBI Taxonomy" id="332591"/>
    <lineage>
        <taxon>Bacteria</taxon>
        <taxon>Bacillati</taxon>
        <taxon>Actinomycetota</taxon>
        <taxon>Actinomycetes</taxon>
        <taxon>Kitasatosporales</taxon>
        <taxon>Streptomycetaceae</taxon>
        <taxon>Streptomyces</taxon>
    </lineage>
</organism>
<dbReference type="Pfam" id="PF07336">
    <property type="entry name" value="ABATE"/>
    <property type="match status" value="1"/>
</dbReference>
<comment type="caution">
    <text evidence="2">The sequence shown here is derived from an EMBL/GenBank/DDBJ whole genome shotgun (WGS) entry which is preliminary data.</text>
</comment>
<evidence type="ECO:0000313" key="3">
    <source>
        <dbReference type="Proteomes" id="UP001501637"/>
    </source>
</evidence>
<reference evidence="3" key="1">
    <citation type="journal article" date="2019" name="Int. J. Syst. Evol. Microbiol.">
        <title>The Global Catalogue of Microorganisms (GCM) 10K type strain sequencing project: providing services to taxonomists for standard genome sequencing and annotation.</title>
        <authorList>
            <consortium name="The Broad Institute Genomics Platform"/>
            <consortium name="The Broad Institute Genome Sequencing Center for Infectious Disease"/>
            <person name="Wu L."/>
            <person name="Ma J."/>
        </authorList>
    </citation>
    <scope>NUCLEOTIDE SEQUENCE [LARGE SCALE GENOMIC DNA]</scope>
    <source>
        <strain evidence="3">JCM 9092</strain>
    </source>
</reference>
<dbReference type="InterPro" id="IPR010852">
    <property type="entry name" value="ABATE"/>
</dbReference>